<evidence type="ECO:0000256" key="4">
    <source>
        <dbReference type="ARBA" id="ARBA00004496"/>
    </source>
</evidence>
<dbReference type="GO" id="GO:0005737">
    <property type="term" value="C:cytoplasm"/>
    <property type="evidence" value="ECO:0007669"/>
    <property type="project" value="UniProtKB-SubCell"/>
</dbReference>
<dbReference type="InterPro" id="IPR015813">
    <property type="entry name" value="Pyrv/PenolPyrv_kinase-like_dom"/>
</dbReference>
<dbReference type="PROSITE" id="PS51094">
    <property type="entry name" value="PTS_EIIA_TYPE_2"/>
    <property type="match status" value="1"/>
</dbReference>
<keyword evidence="17" id="KW-0670">Pyruvate</keyword>
<dbReference type="SUPFAM" id="SSF52009">
    <property type="entry name" value="Phosphohistidine domain"/>
    <property type="match status" value="1"/>
</dbReference>
<dbReference type="EMBL" id="CP000308">
    <property type="protein sequence ID" value="ABG15841.1"/>
    <property type="molecule type" value="Genomic_DNA"/>
</dbReference>
<keyword evidence="10 17" id="KW-0808">Transferase</keyword>
<dbReference type="PANTHER" id="PTHR46244:SF4">
    <property type="entry name" value="MULTIPHOSPHORYL TRANSFER PROTEIN 1-RELATED"/>
    <property type="match status" value="1"/>
</dbReference>
<dbReference type="Pfam" id="PF00359">
    <property type="entry name" value="PTS_EIIA_2"/>
    <property type="match status" value="1"/>
</dbReference>
<comment type="similarity">
    <text evidence="5">Belongs to the PEP-utilizing enzyme family.</text>
</comment>
<dbReference type="SUPFAM" id="SSF55804">
    <property type="entry name" value="Phoshotransferase/anion transport protein"/>
    <property type="match status" value="1"/>
</dbReference>
<dbReference type="InterPro" id="IPR036618">
    <property type="entry name" value="PtsI_HPr-bd_sf"/>
</dbReference>
<evidence type="ECO:0000256" key="9">
    <source>
        <dbReference type="ARBA" id="ARBA00022597"/>
    </source>
</evidence>
<dbReference type="GO" id="GO:0046872">
    <property type="term" value="F:metal ion binding"/>
    <property type="evidence" value="ECO:0007669"/>
    <property type="project" value="UniProtKB-KW"/>
</dbReference>
<dbReference type="Pfam" id="PF00381">
    <property type="entry name" value="PTS-HPr"/>
    <property type="match status" value="1"/>
</dbReference>
<evidence type="ECO:0000256" key="3">
    <source>
        <dbReference type="ARBA" id="ARBA00001946"/>
    </source>
</evidence>
<keyword evidence="14" id="KW-0460">Magnesium</keyword>
<dbReference type="PATRIC" id="fig|360102.15.peg.2612"/>
<evidence type="ECO:0000256" key="6">
    <source>
        <dbReference type="ARBA" id="ARBA00022448"/>
    </source>
</evidence>
<evidence type="ECO:0000259" key="16">
    <source>
        <dbReference type="PROSITE" id="PS51350"/>
    </source>
</evidence>
<keyword evidence="12" id="KW-0479">Metal-binding</keyword>
<dbReference type="GO" id="GO:0008965">
    <property type="term" value="F:phosphoenolpyruvate-protein phosphotransferase activity"/>
    <property type="evidence" value="ECO:0007669"/>
    <property type="project" value="UniProtKB-EC"/>
</dbReference>
<evidence type="ECO:0000256" key="14">
    <source>
        <dbReference type="ARBA" id="ARBA00022842"/>
    </source>
</evidence>
<dbReference type="InterPro" id="IPR018274">
    <property type="entry name" value="PEP_util_AS"/>
</dbReference>
<evidence type="ECO:0000256" key="12">
    <source>
        <dbReference type="ARBA" id="ARBA00022723"/>
    </source>
</evidence>
<keyword evidence="8" id="KW-0597">Phosphoprotein</keyword>
<dbReference type="InterPro" id="IPR006318">
    <property type="entry name" value="PTS_EI-like"/>
</dbReference>
<keyword evidence="7" id="KW-0963">Cytoplasm</keyword>
<dbReference type="Pfam" id="PF02896">
    <property type="entry name" value="PEP-utilizers_C"/>
    <property type="match status" value="1"/>
</dbReference>
<dbReference type="SUPFAM" id="SSF55594">
    <property type="entry name" value="HPr-like"/>
    <property type="match status" value="1"/>
</dbReference>
<dbReference type="InterPro" id="IPR035895">
    <property type="entry name" value="HPr-like_sf"/>
</dbReference>
<dbReference type="InterPro" id="IPR002178">
    <property type="entry name" value="PTS_EIIA_type-2_dom"/>
</dbReference>
<dbReference type="KEGG" id="ypa:YPA_3880"/>
<dbReference type="PROSITE" id="PS51350">
    <property type="entry name" value="PTS_HPR_DOM"/>
    <property type="match status" value="1"/>
</dbReference>
<evidence type="ECO:0000256" key="5">
    <source>
        <dbReference type="ARBA" id="ARBA00007837"/>
    </source>
</evidence>
<dbReference type="RefSeq" id="WP_011566353.1">
    <property type="nucleotide sequence ID" value="NC_008150.1"/>
</dbReference>
<keyword evidence="6" id="KW-0813">Transport</keyword>
<proteinExistence type="inferred from homology"/>
<dbReference type="SUPFAM" id="SSF47831">
    <property type="entry name" value="Enzyme I of the PEP:sugar phosphotransferase system HPr-binding (sub)domain"/>
    <property type="match status" value="1"/>
</dbReference>
<dbReference type="Proteomes" id="UP000001971">
    <property type="component" value="Chromosome"/>
</dbReference>
<dbReference type="SUPFAM" id="SSF51621">
    <property type="entry name" value="Phosphoenolpyruvate/pyruvate domain"/>
    <property type="match status" value="1"/>
</dbReference>
<evidence type="ECO:0000256" key="1">
    <source>
        <dbReference type="ARBA" id="ARBA00000683"/>
    </source>
</evidence>
<dbReference type="InterPro" id="IPR050499">
    <property type="entry name" value="PEP-utilizing_PTS_enzyme"/>
</dbReference>
<evidence type="ECO:0000256" key="8">
    <source>
        <dbReference type="ARBA" id="ARBA00022553"/>
    </source>
</evidence>
<evidence type="ECO:0000256" key="2">
    <source>
        <dbReference type="ARBA" id="ARBA00001401"/>
    </source>
</evidence>
<evidence type="ECO:0000259" key="15">
    <source>
        <dbReference type="PROSITE" id="PS51094"/>
    </source>
</evidence>
<dbReference type="Gene3D" id="1.10.274.10">
    <property type="entry name" value="PtsI, HPr-binding domain"/>
    <property type="match status" value="1"/>
</dbReference>
<feature type="domain" description="HPr" evidence="16">
    <location>
        <begin position="1"/>
        <end position="91"/>
    </location>
</feature>
<dbReference type="InterPro" id="IPR036637">
    <property type="entry name" value="Phosphohistidine_dom_sf"/>
</dbReference>
<dbReference type="EC" id="2.7.3.9" evidence="17"/>
<evidence type="ECO:0000256" key="11">
    <source>
        <dbReference type="ARBA" id="ARBA00022683"/>
    </source>
</evidence>
<keyword evidence="11" id="KW-0598">Phosphotransferase system</keyword>
<dbReference type="InterPro" id="IPR023151">
    <property type="entry name" value="PEP_util_CS"/>
</dbReference>
<evidence type="ECO:0000256" key="10">
    <source>
        <dbReference type="ARBA" id="ARBA00022679"/>
    </source>
</evidence>
<evidence type="ECO:0000256" key="13">
    <source>
        <dbReference type="ARBA" id="ARBA00022777"/>
    </source>
</evidence>
<dbReference type="CDD" id="cd00211">
    <property type="entry name" value="PTS_IIA_fru"/>
    <property type="match status" value="1"/>
</dbReference>
<accession>A0A0E1P194</accession>
<feature type="domain" description="PTS EIIA type-2" evidence="15">
    <location>
        <begin position="701"/>
        <end position="843"/>
    </location>
</feature>
<dbReference type="AlphaFoldDB" id="A0A0E1P194"/>
<evidence type="ECO:0000256" key="7">
    <source>
        <dbReference type="ARBA" id="ARBA00022490"/>
    </source>
</evidence>
<dbReference type="PROSITE" id="PS00370">
    <property type="entry name" value="PEP_ENZYMES_PHOS_SITE"/>
    <property type="match status" value="1"/>
</dbReference>
<name>A0A0E1P194_YERPA</name>
<dbReference type="NCBIfam" id="TIGR01417">
    <property type="entry name" value="PTS_I_fam"/>
    <property type="match status" value="1"/>
</dbReference>
<evidence type="ECO:0000313" key="18">
    <source>
        <dbReference type="Proteomes" id="UP000001971"/>
    </source>
</evidence>
<dbReference type="HOGENOM" id="CLU_007308_5_0_6"/>
<comment type="catalytic activity">
    <reaction evidence="2">
        <text>D-fructose(out) + N(pros)-phospho-L-histidyl-[protein] = D-fructose 1-phosphate(in) + L-histidyl-[protein]</text>
        <dbReference type="Rhea" id="RHEA:49252"/>
        <dbReference type="Rhea" id="RHEA-COMP:9745"/>
        <dbReference type="Rhea" id="RHEA-COMP:9746"/>
        <dbReference type="ChEBI" id="CHEBI:29979"/>
        <dbReference type="ChEBI" id="CHEBI:37721"/>
        <dbReference type="ChEBI" id="CHEBI:58674"/>
        <dbReference type="ChEBI" id="CHEBI:64837"/>
        <dbReference type="EC" id="2.7.1.202"/>
    </reaction>
</comment>
<comment type="cofactor">
    <cofactor evidence="3">
        <name>Mg(2+)</name>
        <dbReference type="ChEBI" id="CHEBI:18420"/>
    </cofactor>
</comment>
<comment type="catalytic activity">
    <reaction evidence="1">
        <text>L-histidyl-[protein] + phosphoenolpyruvate = N(pros)-phospho-L-histidyl-[protein] + pyruvate</text>
        <dbReference type="Rhea" id="RHEA:23880"/>
        <dbReference type="Rhea" id="RHEA-COMP:9745"/>
        <dbReference type="Rhea" id="RHEA-COMP:9746"/>
        <dbReference type="ChEBI" id="CHEBI:15361"/>
        <dbReference type="ChEBI" id="CHEBI:29979"/>
        <dbReference type="ChEBI" id="CHEBI:58702"/>
        <dbReference type="ChEBI" id="CHEBI:64837"/>
        <dbReference type="EC" id="2.7.3.9"/>
    </reaction>
</comment>
<dbReference type="InterPro" id="IPR016152">
    <property type="entry name" value="PTrfase/Anion_transptr"/>
</dbReference>
<dbReference type="Gene3D" id="3.20.20.60">
    <property type="entry name" value="Phosphoenolpyruvate-binding domains"/>
    <property type="match status" value="1"/>
</dbReference>
<dbReference type="Pfam" id="PF00391">
    <property type="entry name" value="PEP-utilizers"/>
    <property type="match status" value="1"/>
</dbReference>
<dbReference type="PROSITE" id="PS00369">
    <property type="entry name" value="PTS_HPR_HIS"/>
    <property type="match status" value="1"/>
</dbReference>
<dbReference type="GO" id="GO:0016301">
    <property type="term" value="F:kinase activity"/>
    <property type="evidence" value="ECO:0007669"/>
    <property type="project" value="UniProtKB-KW"/>
</dbReference>
<keyword evidence="13" id="KW-0418">Kinase</keyword>
<dbReference type="InterPro" id="IPR000121">
    <property type="entry name" value="PEP_util_C"/>
</dbReference>
<dbReference type="PRINTS" id="PR00107">
    <property type="entry name" value="PHOSPHOCPHPR"/>
</dbReference>
<protein>
    <submittedName>
        <fullName evidence="17">Phosphoenolpyruvate--protein phosphotransferase</fullName>
        <ecNumber evidence="17">2.7.3.9</ecNumber>
    </submittedName>
</protein>
<dbReference type="PRINTS" id="PR01736">
    <property type="entry name" value="PHPHTRNFRASE"/>
</dbReference>
<keyword evidence="9" id="KW-0762">Sugar transport</keyword>
<dbReference type="InterPro" id="IPR000032">
    <property type="entry name" value="HPr-like"/>
</dbReference>
<comment type="subcellular location">
    <subcellularLocation>
        <location evidence="4">Cytoplasm</location>
    </subcellularLocation>
</comment>
<dbReference type="PANTHER" id="PTHR46244">
    <property type="entry name" value="PHOSPHOENOLPYRUVATE-PROTEIN PHOSPHOTRANSFERASE"/>
    <property type="match status" value="1"/>
</dbReference>
<dbReference type="InterPro" id="IPR001020">
    <property type="entry name" value="PTS_HPr_His_P_site"/>
</dbReference>
<dbReference type="CDD" id="cd00367">
    <property type="entry name" value="PTS-HPr_like"/>
    <property type="match status" value="1"/>
</dbReference>
<organism evidence="17 18">
    <name type="scientific">Yersinia pestis bv. Antiqua (strain Antiqua)</name>
    <dbReference type="NCBI Taxonomy" id="360102"/>
    <lineage>
        <taxon>Bacteria</taxon>
        <taxon>Pseudomonadati</taxon>
        <taxon>Pseudomonadota</taxon>
        <taxon>Gammaproteobacteria</taxon>
        <taxon>Enterobacterales</taxon>
        <taxon>Yersiniaceae</taxon>
        <taxon>Yersinia</taxon>
    </lineage>
</organism>
<dbReference type="Gene3D" id="3.40.930.10">
    <property type="entry name" value="Mannitol-specific EII, Chain A"/>
    <property type="match status" value="1"/>
</dbReference>
<dbReference type="GO" id="GO:0009401">
    <property type="term" value="P:phosphoenolpyruvate-dependent sugar phosphotransferase system"/>
    <property type="evidence" value="ECO:0007669"/>
    <property type="project" value="UniProtKB-KW"/>
</dbReference>
<sequence length="846" mass="94221">MTKQVTFICGLLNGVHARPASHIERVCNRFQSRFHWYNPRSGIVGDGKSVLSLIAANILLGDECQVTIEGEDEQVAFERLSIFIEHELPHADPILPKREESAEWEPLPASLAHLHPTLLRARSVSPGTACGKLLSLIRADLNALGDLPVAQGIEREQQMLADGVAQLGKAWESLLVANSSTAANSSTTENNSTTRAIREVHRSLLRDGTFRQRLLSHIVAGESCATAIVATAAYFSQQLALAANTYLRERELDIRDVSFQLLQQIYGEQRFPSQQALSEDSLCIADELTPSQFLALDKRYLKGLLLGRGGSTSHTVILARSFNIPTLVGVDAAALQPYINQSLQIDGELGLVVCLLDEPVRRYYRQEQWLHDQLREQQSRYQNMPGRTLDGVRMVVAANITHAVEVEGAFNQGAESIGLFRTEILYMDRAAAPSEEELYTLYAQALGAAKGKPIIIRTIDIGGDKPVSYLNIPAESNPFLGYRAVRIYHEFLSLFHTQLRAILRASMHGPLKIMIPMISSMEEILWVKDQLAEVKQSLRISHLQFDETVPLGMMLEVPSVMFIIDQCCEEMDFLSIGSNDLTQYLLAVDRDNAKVSEHYHCLPPALLRALDYAVCEVHRHGKWIGLCGELAAKDSVLPLLVAMGLDEISMSASFIGATKARLAKLDRGECRLLLNRVMACRTSREVEYLLVQYDGEQRDEPLIIPECITLGADWRSKEEVIKGMVDNLLLAGRCRYPRKLAADVWAREALFSTGLGFGFAIPHAQSEHIEQSTISVAKLAKPVNWGEEDALFVMMLTLNKQASGDQHMRIFSKLARRIMHEGFRDALVSAGTAQQVEMLLKHELEL</sequence>
<dbReference type="Gene3D" id="3.50.30.10">
    <property type="entry name" value="Phosphohistidine domain"/>
    <property type="match status" value="1"/>
</dbReference>
<reference evidence="17 18" key="1">
    <citation type="journal article" date="2006" name="J. Bacteriol.">
        <title>Complete genome sequence of Yersinia pestis strains Antiqua and Nepal516: evidence of gene reduction in an emerging pathogen.</title>
        <authorList>
            <person name="Chain P.S."/>
            <person name="Hu P."/>
            <person name="Malfatti S.A."/>
            <person name="Radnedge L."/>
            <person name="Larimer F."/>
            <person name="Vergez L.M."/>
            <person name="Worsham P."/>
            <person name="Chu M.C."/>
            <person name="Andersen G.L."/>
        </authorList>
    </citation>
    <scope>NUCLEOTIDE SEQUENCE [LARGE SCALE GENOMIC DNA]</scope>
    <source>
        <strain evidence="17 18">Antiqua</strain>
    </source>
</reference>
<dbReference type="InterPro" id="IPR040442">
    <property type="entry name" value="Pyrv_kinase-like_dom_sf"/>
</dbReference>
<dbReference type="PROSITE" id="PS00742">
    <property type="entry name" value="PEP_ENZYMES_2"/>
    <property type="match status" value="1"/>
</dbReference>
<gene>
    <name evidence="17" type="ordered locus">YPA_3880</name>
</gene>
<dbReference type="Pfam" id="PF05524">
    <property type="entry name" value="PEP-utilisers_N"/>
    <property type="match status" value="1"/>
</dbReference>
<dbReference type="InterPro" id="IPR008731">
    <property type="entry name" value="PTS_EIN"/>
</dbReference>
<dbReference type="InterPro" id="IPR008279">
    <property type="entry name" value="PEP-util_enz_mobile_dom"/>
</dbReference>
<dbReference type="Gene3D" id="3.30.1340.10">
    <property type="entry name" value="HPr-like"/>
    <property type="match status" value="1"/>
</dbReference>
<evidence type="ECO:0000313" key="17">
    <source>
        <dbReference type="EMBL" id="ABG15841.1"/>
    </source>
</evidence>